<accession>A0A0D6MHX3</accession>
<name>A0A0D6MHX3_9PROT</name>
<reference evidence="1 2" key="1">
    <citation type="submission" date="2012-10" db="EMBL/GenBank/DDBJ databases">
        <title>Genome sequencing of Tanticharoenia sakaeratensis NBRC 103193.</title>
        <authorList>
            <person name="Azuma Y."/>
            <person name="Hadano H."/>
            <person name="Hirakawa H."/>
            <person name="Matsushita K."/>
        </authorList>
    </citation>
    <scope>NUCLEOTIDE SEQUENCE [LARGE SCALE GENOMIC DNA]</scope>
    <source>
        <strain evidence="1 2">NBRC 103193</strain>
    </source>
</reference>
<keyword evidence="2" id="KW-1185">Reference proteome</keyword>
<comment type="caution">
    <text evidence="1">The sequence shown here is derived from an EMBL/GenBank/DDBJ whole genome shotgun (WGS) entry which is preliminary data.</text>
</comment>
<organism evidence="1 2">
    <name type="scientific">Tanticharoenia sakaeratensis NBRC 103193</name>
    <dbReference type="NCBI Taxonomy" id="1231623"/>
    <lineage>
        <taxon>Bacteria</taxon>
        <taxon>Pseudomonadati</taxon>
        <taxon>Pseudomonadota</taxon>
        <taxon>Alphaproteobacteria</taxon>
        <taxon>Acetobacterales</taxon>
        <taxon>Acetobacteraceae</taxon>
        <taxon>Tanticharoenia</taxon>
    </lineage>
</organism>
<proteinExistence type="predicted"/>
<protein>
    <submittedName>
        <fullName evidence="1">Uncharacterized protein</fullName>
    </submittedName>
</protein>
<dbReference type="EMBL" id="BALE01000004">
    <property type="protein sequence ID" value="GAN53065.1"/>
    <property type="molecule type" value="Genomic_DNA"/>
</dbReference>
<dbReference type="Proteomes" id="UP000032679">
    <property type="component" value="Unassembled WGS sequence"/>
</dbReference>
<gene>
    <name evidence="1" type="ORF">Tasa_004_130</name>
</gene>
<sequence length="634" mass="67083">MADRDAMADVLGSGKISLYVHPFAPNFSWGGTVTAAVTSAFNPVGKAMIELGSGVSASLTEATLENTTGAPVTLPPLTSFSDGSHAWLLVQPTLYAPVSGAHVTCVVAHTEVITIPANSRCALPLRSADMGAVTVSANTLRSALHGIRMVSNYPVTSRSYRKGESGYLGSRMSPGDAAASFTGGAGDNLPRYRSLGIQPVISPVNIDNSAAADTPAETVAWDAWVDAVRTRSSIRVLAPVLQPSSWALTAARPDFASDPFMTEFRKQAVHGGGIAFDAPPTWVKGFGRGYFIYLAQMTAWARAKHLEVIWIVSPMSERDMDFVANLHWMVAQLKARDALPTRWAVENYAFDSVSHPDACAAVGTANDRTRTDVTIDCPAAHGGGQRFTYPYADSLNAAALFLAQSVGTAPAPDPYLTSATDEQDVRYCSSALGLRDIRPQYLSSSDLSDGGTLLHTSDIGGSVVAEAPDGSARLGPLTIWGNLSFDTPTAGLLLNGMWLSGDGRHGIHVTSGGPDVLQIHPGAVEFPQQVGSMKEYGNITFTNDRAGLLLGNLWLSGSGSDRIHIVGRSGELAAFTPEDVSFAVPVQATSYREKLSTPASSSSSCAPGQFTDDANYHYVCVAPNHWKRVALSSF</sequence>
<dbReference type="AlphaFoldDB" id="A0A0D6MHX3"/>
<evidence type="ECO:0000313" key="2">
    <source>
        <dbReference type="Proteomes" id="UP000032679"/>
    </source>
</evidence>
<evidence type="ECO:0000313" key="1">
    <source>
        <dbReference type="EMBL" id="GAN53065.1"/>
    </source>
</evidence>